<dbReference type="STRING" id="320771.Cflav_PD3343"/>
<gene>
    <name evidence="1" type="ORF">Cflav_PD3343</name>
</gene>
<reference evidence="1 2" key="1">
    <citation type="journal article" date="2011" name="J. Bacteriol.">
        <title>Genome sequence of 'Pedosphaera parvula' Ellin514, an aerobic Verrucomicrobial isolate from pasture soil.</title>
        <authorList>
            <person name="Kant R."/>
            <person name="van Passel M.W."/>
            <person name="Sangwan P."/>
            <person name="Palva A."/>
            <person name="Lucas S."/>
            <person name="Copeland A."/>
            <person name="Lapidus A."/>
            <person name="Glavina Del Rio T."/>
            <person name="Dalin E."/>
            <person name="Tice H."/>
            <person name="Bruce D."/>
            <person name="Goodwin L."/>
            <person name="Pitluck S."/>
            <person name="Chertkov O."/>
            <person name="Larimer F.W."/>
            <person name="Land M.L."/>
            <person name="Hauser L."/>
            <person name="Brettin T.S."/>
            <person name="Detter J.C."/>
            <person name="Han S."/>
            <person name="de Vos W.M."/>
            <person name="Janssen P.H."/>
            <person name="Smidt H."/>
        </authorList>
    </citation>
    <scope>NUCLEOTIDE SEQUENCE [LARGE SCALE GENOMIC DNA]</scope>
    <source>
        <strain evidence="1 2">Ellin514</strain>
    </source>
</reference>
<evidence type="ECO:0000313" key="2">
    <source>
        <dbReference type="Proteomes" id="UP000003688"/>
    </source>
</evidence>
<evidence type="ECO:0000313" key="1">
    <source>
        <dbReference type="EMBL" id="EEF60373.1"/>
    </source>
</evidence>
<organism evidence="1 2">
    <name type="scientific">Pedosphaera parvula (strain Ellin514)</name>
    <dbReference type="NCBI Taxonomy" id="320771"/>
    <lineage>
        <taxon>Bacteria</taxon>
        <taxon>Pseudomonadati</taxon>
        <taxon>Verrucomicrobiota</taxon>
        <taxon>Pedosphaerae</taxon>
        <taxon>Pedosphaerales</taxon>
        <taxon>Pedosphaeraceae</taxon>
        <taxon>Pedosphaera</taxon>
    </lineage>
</organism>
<sequence precursor="true">MKAPAFNSGSILTSLILLLLFCLQGCSSCPMEETNWNSQIGKCSFDDMVGDYGQPWRDQIQPDGSRIAVWPAVREQKWEWRAHTHHKELEIEPVHLDKPKVNYDAYYHLTFDSHGLLKRWEKHYSYP</sequence>
<dbReference type="EMBL" id="ABOX02000017">
    <property type="protein sequence ID" value="EEF60373.1"/>
    <property type="molecule type" value="Genomic_DNA"/>
</dbReference>
<protein>
    <submittedName>
        <fullName evidence="1">Uncharacterized protein</fullName>
    </submittedName>
</protein>
<name>B9XIB2_PEDPL</name>
<accession>B9XIB2</accession>
<dbReference type="RefSeq" id="WP_007415555.1">
    <property type="nucleotide sequence ID" value="NZ_ABOX02000017.1"/>
</dbReference>
<dbReference type="AlphaFoldDB" id="B9XIB2"/>
<proteinExistence type="predicted"/>
<comment type="caution">
    <text evidence="1">The sequence shown here is derived from an EMBL/GenBank/DDBJ whole genome shotgun (WGS) entry which is preliminary data.</text>
</comment>
<keyword evidence="2" id="KW-1185">Reference proteome</keyword>
<dbReference type="Proteomes" id="UP000003688">
    <property type="component" value="Unassembled WGS sequence"/>
</dbReference>